<dbReference type="EMBL" id="JBHSWJ010000001">
    <property type="protein sequence ID" value="MFC6712344.1"/>
    <property type="molecule type" value="Genomic_DNA"/>
</dbReference>
<organism evidence="9 10">
    <name type="scientific">Branchiibius cervicis</name>
    <dbReference type="NCBI Taxonomy" id="908252"/>
    <lineage>
        <taxon>Bacteria</taxon>
        <taxon>Bacillati</taxon>
        <taxon>Actinomycetota</taxon>
        <taxon>Actinomycetes</taxon>
        <taxon>Micrococcales</taxon>
        <taxon>Dermacoccaceae</taxon>
        <taxon>Branchiibius</taxon>
    </lineage>
</organism>
<dbReference type="InterPro" id="IPR051259">
    <property type="entry name" value="rRNA_Methyltransferase"/>
</dbReference>
<feature type="domain" description="MRM3-like substrate binding" evidence="5">
    <location>
        <begin position="10"/>
        <end position="101"/>
    </location>
</feature>
<dbReference type="InterPro" id="IPR029064">
    <property type="entry name" value="Ribosomal_eL30-like_sf"/>
</dbReference>
<keyword evidence="3" id="KW-0808">Transferase</keyword>
<dbReference type="Proteomes" id="UP001596356">
    <property type="component" value="Unassembled WGS sequence"/>
</dbReference>
<dbReference type="SUPFAM" id="SSF55315">
    <property type="entry name" value="L30e-like"/>
    <property type="match status" value="1"/>
</dbReference>
<keyword evidence="2 9" id="KW-0489">Methyltransferase</keyword>
<evidence type="ECO:0000256" key="3">
    <source>
        <dbReference type="ARBA" id="ARBA00022679"/>
    </source>
</evidence>
<dbReference type="RefSeq" id="WP_377819832.1">
    <property type="nucleotide sequence ID" value="NZ_JBHSWJ010000001.1"/>
</dbReference>
<protein>
    <submittedName>
        <fullName evidence="9">TrmH family RNA methyltransferase</fullName>
    </submittedName>
</protein>
<comment type="similarity">
    <text evidence="1">Belongs to the class IV-like SAM-binding methyltransferase superfamily. RNA methyltransferase TrmH family.</text>
</comment>
<dbReference type="SUPFAM" id="SSF75217">
    <property type="entry name" value="alpha/beta knot"/>
    <property type="match status" value="1"/>
</dbReference>
<comment type="caution">
    <text evidence="9">The sequence shown here is derived from an EMBL/GenBank/DDBJ whole genome shotgun (WGS) entry which is preliminary data.</text>
</comment>
<dbReference type="InterPro" id="IPR001537">
    <property type="entry name" value="SpoU_MeTrfase"/>
</dbReference>
<dbReference type="InterPro" id="IPR029028">
    <property type="entry name" value="Alpha/beta_knot_MTases"/>
</dbReference>
<reference evidence="9" key="1">
    <citation type="journal article" date="2014" name="Int. J. Syst. Evol. Microbiol.">
        <title>Complete genome of a new Firmicutes species belonging to the dominant human colonic microbiota ('Ruminococcus bicirculans') reveals two chromosomes and a selective capacity to utilize plant glucans.</title>
        <authorList>
            <consortium name="NISC Comparative Sequencing Program"/>
            <person name="Wegmann U."/>
            <person name="Louis P."/>
            <person name="Goesmann A."/>
            <person name="Henrissat B."/>
            <person name="Duncan S.H."/>
            <person name="Flint H.J."/>
        </authorList>
    </citation>
    <scope>NUCLEOTIDE SEQUENCE</scope>
    <source>
        <strain evidence="9">NBRC 106593</strain>
    </source>
</reference>
<evidence type="ECO:0000259" key="5">
    <source>
        <dbReference type="Pfam" id="PF22435"/>
    </source>
</evidence>
<reference evidence="9" key="3">
    <citation type="submission" date="2024-09" db="EMBL/GenBank/DDBJ databases">
        <authorList>
            <person name="Sun Q."/>
            <person name="Mori K."/>
        </authorList>
    </citation>
    <scope>NUCLEOTIDE SEQUENCE</scope>
    <source>
        <strain evidence="9">NBRC 106593</strain>
    </source>
</reference>
<name>A0ABW2AXZ8_9MICO</name>
<dbReference type="CDD" id="cd18104">
    <property type="entry name" value="SpoU-like_RNA-MTase"/>
    <property type="match status" value="1"/>
</dbReference>
<feature type="domain" description="tRNA/rRNA methyltransferase SpoU type" evidence="4">
    <location>
        <begin position="120"/>
        <end position="259"/>
    </location>
</feature>
<evidence type="ECO:0000313" key="6">
    <source>
        <dbReference type="EMBL" id="MFC6712344.1"/>
    </source>
</evidence>
<keyword evidence="10" id="KW-1185">Reference proteome</keyword>
<dbReference type="EMBL" id="JBHSWJ010000002">
    <property type="protein sequence ID" value="MFC6712383.1"/>
    <property type="molecule type" value="Genomic_DNA"/>
</dbReference>
<evidence type="ECO:0000313" key="8">
    <source>
        <dbReference type="EMBL" id="MFC6715905.1"/>
    </source>
</evidence>
<evidence type="ECO:0000313" key="9">
    <source>
        <dbReference type="EMBL" id="MFC6715944.1"/>
    </source>
</evidence>
<dbReference type="Pfam" id="PF00588">
    <property type="entry name" value="SpoU_methylase"/>
    <property type="match status" value="1"/>
</dbReference>
<dbReference type="Pfam" id="PF22435">
    <property type="entry name" value="MRM3-like_sub_bind"/>
    <property type="match status" value="1"/>
</dbReference>
<dbReference type="GO" id="GO:0008168">
    <property type="term" value="F:methyltransferase activity"/>
    <property type="evidence" value="ECO:0007669"/>
    <property type="project" value="UniProtKB-KW"/>
</dbReference>
<dbReference type="InterPro" id="IPR053888">
    <property type="entry name" value="MRM3-like_sub_bind"/>
</dbReference>
<evidence type="ECO:0000259" key="4">
    <source>
        <dbReference type="Pfam" id="PF00588"/>
    </source>
</evidence>
<sequence length="269" mass="27911">MSLHITSAANPRLKALATLRRRRGREQTGQTLVEGYDELGLALSAGVCPQTLFLCPDLMADPAGQQDVVDTATAAGAEVITLSRAAFEKVAYREGADGFLAVVPAVLARPEDLELPAQPLLLVAEAVEKPGNLGAMLRTADAAGVDAFVAADPVTDWGNPNVVRASKGTVFSVPVAAAPTTATLQWLSAHGVRLVATTPDTDTLHTDVDLTGPVAIAVGTEKTGLTEEVLDAADVKVRIPMSGIVNSLNVATSAAIVIYEAVRQRRSGG</sequence>
<dbReference type="Gene3D" id="3.40.1280.10">
    <property type="match status" value="1"/>
</dbReference>
<evidence type="ECO:0000256" key="1">
    <source>
        <dbReference type="ARBA" id="ARBA00007228"/>
    </source>
</evidence>
<proteinExistence type="inferred from homology"/>
<dbReference type="PANTHER" id="PTHR43191">
    <property type="entry name" value="RRNA METHYLTRANSFERASE 3"/>
    <property type="match status" value="1"/>
</dbReference>
<dbReference type="EMBL" id="JBHSWJ010000002">
    <property type="protein sequence ID" value="MFC6715905.1"/>
    <property type="molecule type" value="Genomic_DNA"/>
</dbReference>
<evidence type="ECO:0000313" key="10">
    <source>
        <dbReference type="Proteomes" id="UP001596356"/>
    </source>
</evidence>
<evidence type="ECO:0000313" key="7">
    <source>
        <dbReference type="EMBL" id="MFC6712383.1"/>
    </source>
</evidence>
<dbReference type="PANTHER" id="PTHR43191:SF2">
    <property type="entry name" value="RRNA METHYLTRANSFERASE 3, MITOCHONDRIAL"/>
    <property type="match status" value="1"/>
</dbReference>
<dbReference type="InterPro" id="IPR029026">
    <property type="entry name" value="tRNA_m1G_MTases_N"/>
</dbReference>
<reference evidence="10" key="2">
    <citation type="journal article" date="2019" name="Int. J. Syst. Evol. Microbiol.">
        <title>The Global Catalogue of Microorganisms (GCM) 10K type strain sequencing project: providing services to taxonomists for standard genome sequencing and annotation.</title>
        <authorList>
            <consortium name="The Broad Institute Genomics Platform"/>
            <consortium name="The Broad Institute Genome Sequencing Center for Infectious Disease"/>
            <person name="Wu L."/>
            <person name="Ma J."/>
        </authorList>
    </citation>
    <scope>NUCLEOTIDE SEQUENCE [LARGE SCALE GENOMIC DNA]</scope>
    <source>
        <strain evidence="10">NBRC 106593</strain>
    </source>
</reference>
<accession>A0ABW2AXZ8</accession>
<evidence type="ECO:0000256" key="2">
    <source>
        <dbReference type="ARBA" id="ARBA00022603"/>
    </source>
</evidence>
<gene>
    <name evidence="6" type="ORF">ACFQBT_00130</name>
    <name evidence="7" type="ORF">ACFQBT_00335</name>
    <name evidence="8" type="ORF">ACFQBT_19545</name>
    <name evidence="9" type="ORF">ACFQBT_19750</name>
</gene>
<dbReference type="EMBL" id="JBHSWJ010000003">
    <property type="protein sequence ID" value="MFC6715944.1"/>
    <property type="molecule type" value="Genomic_DNA"/>
</dbReference>
<dbReference type="GO" id="GO:0032259">
    <property type="term" value="P:methylation"/>
    <property type="evidence" value="ECO:0007669"/>
    <property type="project" value="UniProtKB-KW"/>
</dbReference>
<dbReference type="Gene3D" id="3.30.1330.30">
    <property type="match status" value="1"/>
</dbReference>